<dbReference type="AlphaFoldDB" id="A0A5B0QX49"/>
<sequence>MNYQHIVRSKKPTLNIATVVRSKQPTLNIINSNLISYLKPNPISSPSITLSLFPFSSSHLVIRLLFLIPDSFLPANQPQPHSLSILKNITINTSVKFVELSLKTHQLPHSSTSSIFPSSTSSLIDFVNLLLHWITSV</sequence>
<organism evidence="1 2">
    <name type="scientific">Puccinia graminis f. sp. tritici</name>
    <dbReference type="NCBI Taxonomy" id="56615"/>
    <lineage>
        <taxon>Eukaryota</taxon>
        <taxon>Fungi</taxon>
        <taxon>Dikarya</taxon>
        <taxon>Basidiomycota</taxon>
        <taxon>Pucciniomycotina</taxon>
        <taxon>Pucciniomycetes</taxon>
        <taxon>Pucciniales</taxon>
        <taxon>Pucciniaceae</taxon>
        <taxon>Puccinia</taxon>
    </lineage>
</organism>
<name>A0A5B0QX49_PUCGR</name>
<reference evidence="1 2" key="1">
    <citation type="submission" date="2019-05" db="EMBL/GenBank/DDBJ databases">
        <title>Emergence of the Ug99 lineage of the wheat stem rust pathogen through somatic hybridization.</title>
        <authorList>
            <person name="Li F."/>
            <person name="Upadhyaya N.M."/>
            <person name="Sperschneider J."/>
            <person name="Matny O."/>
            <person name="Nguyen-Phuc H."/>
            <person name="Mago R."/>
            <person name="Raley C."/>
            <person name="Miller M.E."/>
            <person name="Silverstein K.A.T."/>
            <person name="Henningsen E."/>
            <person name="Hirsch C.D."/>
            <person name="Visser B."/>
            <person name="Pretorius Z.A."/>
            <person name="Steffenson B.J."/>
            <person name="Schwessinger B."/>
            <person name="Dodds P.N."/>
            <person name="Figueroa M."/>
        </authorList>
    </citation>
    <scope>NUCLEOTIDE SEQUENCE [LARGE SCALE GENOMIC DNA]</scope>
    <source>
        <strain evidence="1">21-0</strain>
    </source>
</reference>
<dbReference type="Proteomes" id="UP000324748">
    <property type="component" value="Unassembled WGS sequence"/>
</dbReference>
<keyword evidence="2" id="KW-1185">Reference proteome</keyword>
<comment type="caution">
    <text evidence="1">The sequence shown here is derived from an EMBL/GenBank/DDBJ whole genome shotgun (WGS) entry which is preliminary data.</text>
</comment>
<accession>A0A5B0QX49</accession>
<evidence type="ECO:0000313" key="1">
    <source>
        <dbReference type="EMBL" id="KAA1117892.1"/>
    </source>
</evidence>
<proteinExistence type="predicted"/>
<gene>
    <name evidence="1" type="ORF">PGT21_026666</name>
</gene>
<protein>
    <submittedName>
        <fullName evidence="1">Uncharacterized protein</fullName>
    </submittedName>
</protein>
<dbReference type="EMBL" id="VSWC01000002">
    <property type="protein sequence ID" value="KAA1117892.1"/>
    <property type="molecule type" value="Genomic_DNA"/>
</dbReference>
<evidence type="ECO:0000313" key="2">
    <source>
        <dbReference type="Proteomes" id="UP000324748"/>
    </source>
</evidence>